<dbReference type="InterPro" id="IPR022800">
    <property type="entry name" value="Spt4/RpoE2_Znf"/>
</dbReference>
<dbReference type="CDD" id="cd07973">
    <property type="entry name" value="Spt4"/>
    <property type="match status" value="1"/>
</dbReference>
<dbReference type="KEGG" id="ota:OT_ostta02g01260"/>
<dbReference type="InterPro" id="IPR038510">
    <property type="entry name" value="Spt4_sf"/>
</dbReference>
<evidence type="ECO:0000259" key="6">
    <source>
        <dbReference type="SMART" id="SM01389"/>
    </source>
</evidence>
<dbReference type="EMBL" id="CAID01000002">
    <property type="protein sequence ID" value="CAL52169.2"/>
    <property type="molecule type" value="Genomic_DNA"/>
</dbReference>
<dbReference type="PANTHER" id="PTHR12882">
    <property type="entry name" value="SUPPRESSOR OF TY 4"/>
    <property type="match status" value="1"/>
</dbReference>
<evidence type="ECO:0000256" key="4">
    <source>
        <dbReference type="ARBA" id="ARBA00023242"/>
    </source>
</evidence>
<reference evidence="8" key="1">
    <citation type="journal article" date="2006" name="Proc. Natl. Acad. Sci. U.S.A.">
        <title>Genome analysis of the smallest free-living eukaryote Ostreococcus tauri unveils many unique features.</title>
        <authorList>
            <person name="Derelle E."/>
            <person name="Ferraz C."/>
            <person name="Rombauts S."/>
            <person name="Rouze P."/>
            <person name="Worden A.Z."/>
            <person name="Robbens S."/>
            <person name="Partensky F."/>
            <person name="Degroeve S."/>
            <person name="Echeynie S."/>
            <person name="Cooke R."/>
            <person name="Saeys Y."/>
            <person name="Wuyts J."/>
            <person name="Jabbari K."/>
            <person name="Bowler C."/>
            <person name="Panaud O."/>
            <person name="Piegu B."/>
            <person name="Ball S.G."/>
            <person name="Ral J.-P."/>
            <person name="Bouget F.-Y."/>
            <person name="Piganeau G."/>
            <person name="De Baets B."/>
            <person name="Picard A."/>
            <person name="Delseny M."/>
            <person name="Demaille J."/>
            <person name="Van de Peer Y."/>
            <person name="Moreau H."/>
        </authorList>
    </citation>
    <scope>NUCLEOTIDE SEQUENCE [LARGE SCALE GENOMIC DNA]</scope>
    <source>
        <strain evidence="8">OTTH 0595 / CCAP 157/2 / RCC745</strain>
    </source>
</reference>
<dbReference type="STRING" id="70448.Q01ET3"/>
<name>Q01ET3_OSTTA</name>
<feature type="region of interest" description="Disordered" evidence="5">
    <location>
        <begin position="1"/>
        <end position="22"/>
    </location>
</feature>
<reference evidence="7 8" key="2">
    <citation type="journal article" date="2014" name="BMC Genomics">
        <title>An improved genome of the model marine alga Ostreococcus tauri unfolds by assessing Illumina de novo assemblies.</title>
        <authorList>
            <person name="Blanc-Mathieu R."/>
            <person name="Verhelst B."/>
            <person name="Derelle E."/>
            <person name="Rombauts S."/>
            <person name="Bouget F.Y."/>
            <person name="Carre I."/>
            <person name="Chateau A."/>
            <person name="Eyre-Walker A."/>
            <person name="Grimsley N."/>
            <person name="Moreau H."/>
            <person name="Piegu B."/>
            <person name="Rivals E."/>
            <person name="Schackwitz W."/>
            <person name="Van de Peer Y."/>
            <person name="Piganeau G."/>
        </authorList>
    </citation>
    <scope>NUCLEOTIDE SEQUENCE [LARGE SCALE GENOMIC DNA]</scope>
    <source>
        <strain evidence="8">OTTH 0595 / CCAP 157/2 / RCC745</strain>
    </source>
</reference>
<comment type="subcellular location">
    <subcellularLocation>
        <location evidence="1">Nucleus</location>
    </subcellularLocation>
</comment>
<accession>Q01ET3</accession>
<evidence type="ECO:0000256" key="5">
    <source>
        <dbReference type="SAM" id="MobiDB-lite"/>
    </source>
</evidence>
<dbReference type="GO" id="GO:0000993">
    <property type="term" value="F:RNA polymerase II complex binding"/>
    <property type="evidence" value="ECO:0007669"/>
    <property type="project" value="TreeGrafter"/>
</dbReference>
<protein>
    <submittedName>
        <fullName evidence="7">Transcription initiation Spt4-like</fullName>
    </submittedName>
</protein>
<dbReference type="AlphaFoldDB" id="Q01ET3"/>
<dbReference type="OMA" id="NCKNANS"/>
<comment type="similarity">
    <text evidence="2">Belongs to the SPT4 family.</text>
</comment>
<keyword evidence="8" id="KW-1185">Reference proteome</keyword>
<keyword evidence="3" id="KW-0804">Transcription</keyword>
<dbReference type="GO" id="GO:0008270">
    <property type="term" value="F:zinc ion binding"/>
    <property type="evidence" value="ECO:0007669"/>
    <property type="project" value="InterPro"/>
</dbReference>
<evidence type="ECO:0000256" key="1">
    <source>
        <dbReference type="ARBA" id="ARBA00004123"/>
    </source>
</evidence>
<dbReference type="InParanoid" id="Q01ET3"/>
<organism evidence="7 8">
    <name type="scientific">Ostreococcus tauri</name>
    <name type="common">Marine green alga</name>
    <dbReference type="NCBI Taxonomy" id="70448"/>
    <lineage>
        <taxon>Eukaryota</taxon>
        <taxon>Viridiplantae</taxon>
        <taxon>Chlorophyta</taxon>
        <taxon>Mamiellophyceae</taxon>
        <taxon>Mamiellales</taxon>
        <taxon>Bathycoccaceae</taxon>
        <taxon>Ostreococcus</taxon>
    </lineage>
</organism>
<dbReference type="GO" id="GO:0140673">
    <property type="term" value="P:transcription elongation-coupled chromatin remodeling"/>
    <property type="evidence" value="ECO:0007669"/>
    <property type="project" value="InterPro"/>
</dbReference>
<dbReference type="OrthoDB" id="248751at2759"/>
<evidence type="ECO:0000313" key="8">
    <source>
        <dbReference type="Proteomes" id="UP000009170"/>
    </source>
</evidence>
<proteinExistence type="inferred from homology"/>
<gene>
    <name evidence="7" type="ORF">OT_ostta02g01260</name>
</gene>
<dbReference type="GO" id="GO:0032044">
    <property type="term" value="C:DSIF complex"/>
    <property type="evidence" value="ECO:0007669"/>
    <property type="project" value="TreeGrafter"/>
</dbReference>
<dbReference type="Gene3D" id="3.30.40.210">
    <property type="match status" value="1"/>
</dbReference>
<dbReference type="RefSeq" id="XP_003074901.1">
    <property type="nucleotide sequence ID" value="XM_003074853.1"/>
</dbReference>
<dbReference type="SMART" id="SM01389">
    <property type="entry name" value="Spt4"/>
    <property type="match status" value="1"/>
</dbReference>
<dbReference type="GeneID" id="9832671"/>
<dbReference type="Proteomes" id="UP000009170">
    <property type="component" value="Unassembled WGS sequence"/>
</dbReference>
<dbReference type="Pfam" id="PF06093">
    <property type="entry name" value="Spt4"/>
    <property type="match status" value="1"/>
</dbReference>
<dbReference type="PANTHER" id="PTHR12882:SF1">
    <property type="entry name" value="TRANSCRIPTION ELONGATION FACTOR SPT4"/>
    <property type="match status" value="1"/>
</dbReference>
<comment type="caution">
    <text evidence="7">The sequence shown here is derived from an EMBL/GenBank/DDBJ whole genome shotgun (WGS) entry which is preliminary data.</text>
</comment>
<evidence type="ECO:0000313" key="7">
    <source>
        <dbReference type="EMBL" id="CAL52169.2"/>
    </source>
</evidence>
<sequence>MEARPPATVDANFISPPTHSDKRSRACIGCKLVKTFDQFIEDGCENCQHLALKDDRERVSECTTTSYSGVVSLLSDENASWVGKWLHLGKYACGCYALQLQGSLITPVDKPVGRT</sequence>
<dbReference type="FunCoup" id="Q01ET3">
    <property type="interactions" value="1502"/>
</dbReference>
<keyword evidence="4" id="KW-0539">Nucleus</keyword>
<dbReference type="GO" id="GO:0006355">
    <property type="term" value="P:regulation of DNA-templated transcription"/>
    <property type="evidence" value="ECO:0007669"/>
    <property type="project" value="InterPro"/>
</dbReference>
<evidence type="ECO:0000256" key="2">
    <source>
        <dbReference type="ARBA" id="ARBA00010464"/>
    </source>
</evidence>
<evidence type="ECO:0000256" key="3">
    <source>
        <dbReference type="ARBA" id="ARBA00023163"/>
    </source>
</evidence>
<dbReference type="InterPro" id="IPR029040">
    <property type="entry name" value="RPABC4/Spt4"/>
</dbReference>
<dbReference type="SUPFAM" id="SSF63393">
    <property type="entry name" value="RNA polymerase subunits"/>
    <property type="match status" value="1"/>
</dbReference>
<feature type="domain" description="Spt4/RpoE2 zinc finger" evidence="6">
    <location>
        <begin position="24"/>
        <end position="101"/>
    </location>
</feature>
<dbReference type="InterPro" id="IPR009287">
    <property type="entry name" value="Spt4"/>
</dbReference>